<reference evidence="4" key="1">
    <citation type="submission" date="2025-08" db="UniProtKB">
        <authorList>
            <consortium name="RefSeq"/>
        </authorList>
    </citation>
    <scope>IDENTIFICATION</scope>
    <source>
        <tissue evidence="4">Gonad</tissue>
    </source>
</reference>
<dbReference type="AlphaFoldDB" id="A0A6P4ZVS2"/>
<feature type="chain" id="PRO_5028339893" evidence="2">
    <location>
        <begin position="21"/>
        <end position="114"/>
    </location>
</feature>
<organism evidence="3 4">
    <name type="scientific">Branchiostoma belcheri</name>
    <name type="common">Amphioxus</name>
    <dbReference type="NCBI Taxonomy" id="7741"/>
    <lineage>
        <taxon>Eukaryota</taxon>
        <taxon>Metazoa</taxon>
        <taxon>Chordata</taxon>
        <taxon>Cephalochordata</taxon>
        <taxon>Leptocardii</taxon>
        <taxon>Amphioxiformes</taxon>
        <taxon>Branchiostomatidae</taxon>
        <taxon>Branchiostoma</taxon>
    </lineage>
</organism>
<proteinExistence type="predicted"/>
<accession>A0A6P4ZVS2</accession>
<keyword evidence="2" id="KW-0732">Signal</keyword>
<keyword evidence="1" id="KW-0175">Coiled coil</keyword>
<feature type="signal peptide" evidence="2">
    <location>
        <begin position="1"/>
        <end position="20"/>
    </location>
</feature>
<keyword evidence="3" id="KW-1185">Reference proteome</keyword>
<name>A0A6P4ZVS2_BRABE</name>
<dbReference type="RefSeq" id="XP_019633721.1">
    <property type="nucleotide sequence ID" value="XM_019778162.1"/>
</dbReference>
<feature type="coiled-coil region" evidence="1">
    <location>
        <begin position="47"/>
        <end position="81"/>
    </location>
</feature>
<dbReference type="GeneID" id="109477105"/>
<evidence type="ECO:0000256" key="1">
    <source>
        <dbReference type="SAM" id="Coils"/>
    </source>
</evidence>
<gene>
    <name evidence="4" type="primary">LOC109477105</name>
</gene>
<protein>
    <submittedName>
        <fullName evidence="4">Uncharacterized protein LOC109477105</fullName>
    </submittedName>
</protein>
<evidence type="ECO:0000256" key="2">
    <source>
        <dbReference type="SAM" id="SignalP"/>
    </source>
</evidence>
<evidence type="ECO:0000313" key="3">
    <source>
        <dbReference type="Proteomes" id="UP000515135"/>
    </source>
</evidence>
<evidence type="ECO:0000313" key="4">
    <source>
        <dbReference type="RefSeq" id="XP_019633721.1"/>
    </source>
</evidence>
<dbReference type="Proteomes" id="UP000515135">
    <property type="component" value="Unplaced"/>
</dbReference>
<sequence>MASFLLLVVFLLFGSFSARAQAGYSPPGARTATGRLKTKVDRLSSLVETLQSQQSDLTARVDSLSAQLSEERDKNRELALNLTQALHKLDSMTSTLYEHDSVIKQRLQVSVRNS</sequence>
<dbReference type="KEGG" id="bbel:109477105"/>